<feature type="binding site" evidence="7">
    <location>
        <begin position="218"/>
        <end position="220"/>
    </location>
    <ligand>
        <name>ATP</name>
        <dbReference type="ChEBI" id="CHEBI:30616"/>
    </ligand>
</feature>
<feature type="binding site" evidence="7">
    <location>
        <position position="218"/>
    </location>
    <ligand>
        <name>L-aspartate</name>
        <dbReference type="ChEBI" id="CHEBI:29991"/>
    </ligand>
</feature>
<dbReference type="Pfam" id="PF00152">
    <property type="entry name" value="tRNA-synt_2"/>
    <property type="match status" value="1"/>
</dbReference>
<dbReference type="Gene3D" id="2.40.50.140">
    <property type="entry name" value="Nucleic acid-binding proteins"/>
    <property type="match status" value="1"/>
</dbReference>
<dbReference type="GO" id="GO:0005737">
    <property type="term" value="C:cytoplasm"/>
    <property type="evidence" value="ECO:0007669"/>
    <property type="project" value="UniProtKB-SubCell"/>
</dbReference>
<comment type="function">
    <text evidence="7">Aspartyl-tRNA synthetase with relaxed tRNA specificity since it is able to aspartylate not only its cognate tRNA(Asp) but also tRNA(Asn). Reaction proceeds in two steps: L-aspartate is first activated by ATP to form Asp-AMP and then transferred to the acceptor end of tRNA(Asp/Asn).</text>
</comment>
<dbReference type="GO" id="GO:0050560">
    <property type="term" value="F:aspartate-tRNA(Asn) ligase activity"/>
    <property type="evidence" value="ECO:0007669"/>
    <property type="project" value="UniProtKB-EC"/>
</dbReference>
<dbReference type="EC" id="6.1.1.23" evidence="7"/>
<accession>A0A0G0LES4</accession>
<evidence type="ECO:0000256" key="1">
    <source>
        <dbReference type="ARBA" id="ARBA00006303"/>
    </source>
</evidence>
<feature type="binding site" evidence="7">
    <location>
        <begin position="411"/>
        <end position="414"/>
    </location>
    <ligand>
        <name>ATP</name>
        <dbReference type="ChEBI" id="CHEBI:30616"/>
    </ligand>
</feature>
<dbReference type="Pfam" id="PF01336">
    <property type="entry name" value="tRNA_anti-codon"/>
    <property type="match status" value="1"/>
</dbReference>
<dbReference type="Proteomes" id="UP000033934">
    <property type="component" value="Unassembled WGS sequence"/>
</dbReference>
<dbReference type="AlphaFoldDB" id="A0A0G0LES4"/>
<evidence type="ECO:0000256" key="2">
    <source>
        <dbReference type="ARBA" id="ARBA00022598"/>
    </source>
</evidence>
<keyword evidence="7" id="KW-0963">Cytoplasm</keyword>
<dbReference type="PANTHER" id="PTHR22594:SF5">
    <property type="entry name" value="ASPARTATE--TRNA LIGASE, MITOCHONDRIAL"/>
    <property type="match status" value="1"/>
</dbReference>
<dbReference type="InterPro" id="IPR045864">
    <property type="entry name" value="aa-tRNA-synth_II/BPL/LPL"/>
</dbReference>
<feature type="binding site" evidence="7">
    <location>
        <position position="324"/>
    </location>
    <ligand>
        <name>L-aspartate</name>
        <dbReference type="ChEBI" id="CHEBI:29991"/>
    </ligand>
</feature>
<comment type="subcellular location">
    <subcellularLocation>
        <location evidence="7">Cytoplasm</location>
    </subcellularLocation>
</comment>
<evidence type="ECO:0000313" key="10">
    <source>
        <dbReference type="Proteomes" id="UP000033934"/>
    </source>
</evidence>
<feature type="site" description="Important for tRNA non-discrimination" evidence="7">
    <location>
        <position position="28"/>
    </location>
</feature>
<dbReference type="Gene3D" id="3.30.1360.30">
    <property type="entry name" value="GAD-like domain"/>
    <property type="match status" value="1"/>
</dbReference>
<dbReference type="HAMAP" id="MF_00044">
    <property type="entry name" value="Asp_tRNA_synth_type1"/>
    <property type="match status" value="1"/>
</dbReference>
<dbReference type="InterPro" id="IPR004524">
    <property type="entry name" value="Asp-tRNA-ligase_1"/>
</dbReference>
<dbReference type="InterPro" id="IPR047089">
    <property type="entry name" value="Asp-tRNA-ligase_1_N"/>
</dbReference>
<comment type="catalytic activity">
    <reaction evidence="7">
        <text>tRNA(Asx) + L-aspartate + ATP = L-aspartyl-tRNA(Asx) + AMP + diphosphate</text>
        <dbReference type="Rhea" id="RHEA:18349"/>
        <dbReference type="Rhea" id="RHEA-COMP:9710"/>
        <dbReference type="Rhea" id="RHEA-COMP:9711"/>
        <dbReference type="ChEBI" id="CHEBI:29991"/>
        <dbReference type="ChEBI" id="CHEBI:30616"/>
        <dbReference type="ChEBI" id="CHEBI:33019"/>
        <dbReference type="ChEBI" id="CHEBI:78442"/>
        <dbReference type="ChEBI" id="CHEBI:78516"/>
        <dbReference type="ChEBI" id="CHEBI:456215"/>
        <dbReference type="EC" id="6.1.1.23"/>
    </reaction>
</comment>
<name>A0A0G0LES4_9BACT</name>
<reference evidence="9 10" key="1">
    <citation type="journal article" date="2015" name="Nature">
        <title>rRNA introns, odd ribosomes, and small enigmatic genomes across a large radiation of phyla.</title>
        <authorList>
            <person name="Brown C.T."/>
            <person name="Hug L.A."/>
            <person name="Thomas B.C."/>
            <person name="Sharon I."/>
            <person name="Castelle C.J."/>
            <person name="Singh A."/>
            <person name="Wilkins M.J."/>
            <person name="Williams K.H."/>
            <person name="Banfield J.F."/>
        </authorList>
    </citation>
    <scope>NUCLEOTIDE SEQUENCE [LARGE SCALE GENOMIC DNA]</scope>
</reference>
<feature type="binding site" evidence="7">
    <location>
        <position position="227"/>
    </location>
    <ligand>
        <name>ATP</name>
        <dbReference type="ChEBI" id="CHEBI:30616"/>
    </ligand>
</feature>
<dbReference type="PATRIC" id="fig|1618334.3.peg.144"/>
<dbReference type="CDD" id="cd04317">
    <property type="entry name" value="EcAspRS_like_N"/>
    <property type="match status" value="1"/>
</dbReference>
<dbReference type="EMBL" id="LBVO01000007">
    <property type="protein sequence ID" value="KKQ90383.1"/>
    <property type="molecule type" value="Genomic_DNA"/>
</dbReference>
<dbReference type="GO" id="GO:0005524">
    <property type="term" value="F:ATP binding"/>
    <property type="evidence" value="ECO:0007669"/>
    <property type="project" value="UniProtKB-UniRule"/>
</dbReference>
<keyword evidence="5 7" id="KW-0648">Protein biosynthesis</keyword>
<dbReference type="InterPro" id="IPR004365">
    <property type="entry name" value="NA-bd_OB_tRNA"/>
</dbReference>
<dbReference type="InterPro" id="IPR047090">
    <property type="entry name" value="AspRS_core"/>
</dbReference>
<gene>
    <name evidence="7" type="primary">aspS</name>
    <name evidence="9" type="ORF">UT11_C0007G0025</name>
</gene>
<evidence type="ECO:0000256" key="7">
    <source>
        <dbReference type="HAMAP-Rule" id="MF_00044"/>
    </source>
</evidence>
<feature type="binding site" evidence="7">
    <location>
        <position position="366"/>
    </location>
    <ligand>
        <name>L-aspartate</name>
        <dbReference type="ChEBI" id="CHEBI:29991"/>
    </ligand>
</feature>
<keyword evidence="2 7" id="KW-0436">Ligase</keyword>
<dbReference type="InterPro" id="IPR004364">
    <property type="entry name" value="Aa-tRNA-synt_II"/>
</dbReference>
<keyword evidence="4 7" id="KW-0067">ATP-binding</keyword>
<keyword evidence="3 7" id="KW-0547">Nucleotide-binding</keyword>
<feature type="binding site" evidence="7">
    <location>
        <position position="359"/>
    </location>
    <ligand>
        <name>ATP</name>
        <dbReference type="ChEBI" id="CHEBI:30616"/>
    </ligand>
</feature>
<evidence type="ECO:0000256" key="3">
    <source>
        <dbReference type="ARBA" id="ARBA00022741"/>
    </source>
</evidence>
<evidence type="ECO:0000313" key="9">
    <source>
        <dbReference type="EMBL" id="KKQ90383.1"/>
    </source>
</evidence>
<sequence>MRELIKSTANKIGESVQIKGWVHSRRDHGKIIFLDIRDVSGIIQAVAAPDNPEGYEMAKKLRPEFVVQVTGTIAKRPEKLINPNLETGSVEMQIKKLVILNEAITPPFEIDKDTKGINEDLRLKYRYLDLRSERMTKNMILRHKCNQFVRNFLSENGFYEIETPFISKSTPEGARDFLVPSRKQPGKFYALPQSPQQYKQMLMVAGIDRYFQIVRCFRDEDERGQRQPEFTQIDAEMSFIEQEDILQIAEQLITDLVKTICPDQIIQETPFPRISYKDAIAKYNSDKPDFRKDPNDKSSLAFEWVVDFPMFEYKEGDKRWGAVHHPFTSIAKKDLEKLEKNDLGNIRAQQYDLVLNGNEVLGGSIRTHDPKTLAKVFEVLGHTKEEIEQKFGHLLTAFKFGVPPHGGFAVGYDRLIMVLAGEENIREVIAFPKNGEAYDPLMDSPSEVDTKQLRELGISIK</sequence>
<dbReference type="PANTHER" id="PTHR22594">
    <property type="entry name" value="ASPARTYL/LYSYL-TRNA SYNTHETASE"/>
    <property type="match status" value="1"/>
</dbReference>
<dbReference type="GO" id="GO:0003676">
    <property type="term" value="F:nucleic acid binding"/>
    <property type="evidence" value="ECO:0007669"/>
    <property type="project" value="InterPro"/>
</dbReference>
<dbReference type="InterPro" id="IPR004115">
    <property type="entry name" value="GAD-like_sf"/>
</dbReference>
<feature type="binding site" evidence="7">
    <location>
        <position position="172"/>
    </location>
    <ligand>
        <name>L-aspartate</name>
        <dbReference type="ChEBI" id="CHEBI:29991"/>
    </ligand>
</feature>
<dbReference type="GO" id="GO:0004815">
    <property type="term" value="F:aspartate-tRNA ligase activity"/>
    <property type="evidence" value="ECO:0007669"/>
    <property type="project" value="UniProtKB-UniRule"/>
</dbReference>
<dbReference type="InterPro" id="IPR002312">
    <property type="entry name" value="Asp/Asn-tRNA-synth_IIb"/>
</dbReference>
<evidence type="ECO:0000256" key="5">
    <source>
        <dbReference type="ARBA" id="ARBA00022917"/>
    </source>
</evidence>
<evidence type="ECO:0000256" key="4">
    <source>
        <dbReference type="ARBA" id="ARBA00022840"/>
    </source>
</evidence>
<dbReference type="SUPFAM" id="SSF55681">
    <property type="entry name" value="Class II aaRS and biotin synthetases"/>
    <property type="match status" value="1"/>
</dbReference>
<dbReference type="CDD" id="cd00777">
    <property type="entry name" value="AspRS_core"/>
    <property type="match status" value="1"/>
</dbReference>
<feature type="region of interest" description="Aspartate" evidence="7">
    <location>
        <begin position="196"/>
        <end position="199"/>
    </location>
</feature>
<evidence type="ECO:0000259" key="8">
    <source>
        <dbReference type="PROSITE" id="PS50862"/>
    </source>
</evidence>
<feature type="domain" description="Aminoacyl-transfer RNA synthetases class-II family profile" evidence="8">
    <location>
        <begin position="147"/>
        <end position="440"/>
    </location>
</feature>
<dbReference type="PRINTS" id="PR01042">
    <property type="entry name" value="TRNASYNTHASP"/>
</dbReference>
<dbReference type="InterPro" id="IPR006195">
    <property type="entry name" value="aa-tRNA-synth_II"/>
</dbReference>
<organism evidence="9 10">
    <name type="scientific">Berkelbacteria bacterium GW2011_GWA2_38_9</name>
    <dbReference type="NCBI Taxonomy" id="1618334"/>
    <lineage>
        <taxon>Bacteria</taxon>
        <taxon>Candidatus Berkelbacteria</taxon>
    </lineage>
</organism>
<dbReference type="GO" id="GO:0006422">
    <property type="term" value="P:aspartyl-tRNA aminoacylation"/>
    <property type="evidence" value="ECO:0007669"/>
    <property type="project" value="UniProtKB-UniRule"/>
</dbReference>
<evidence type="ECO:0000256" key="6">
    <source>
        <dbReference type="ARBA" id="ARBA00023146"/>
    </source>
</evidence>
<proteinExistence type="inferred from homology"/>
<dbReference type="NCBIfam" id="TIGR00459">
    <property type="entry name" value="aspS_bact"/>
    <property type="match status" value="1"/>
</dbReference>
<keyword evidence="6 7" id="KW-0030">Aminoacyl-tRNA synthetase</keyword>
<dbReference type="PROSITE" id="PS50862">
    <property type="entry name" value="AA_TRNA_LIGASE_II"/>
    <property type="match status" value="1"/>
</dbReference>
<comment type="similarity">
    <text evidence="1 7">Belongs to the class-II aminoacyl-tRNA synthetase family. Type 1 subfamily.</text>
</comment>
<protein>
    <recommendedName>
        <fullName evidence="7">Aspartate--tRNA(Asp/Asn) ligase</fullName>
        <ecNumber evidence="7">6.1.1.23</ecNumber>
    </recommendedName>
    <alternativeName>
        <fullName evidence="7">Aspartyl-tRNA synthetase</fullName>
        <shortName evidence="7">AspRS</shortName>
    </alternativeName>
    <alternativeName>
        <fullName evidence="7">Non-discriminating aspartyl-tRNA synthetase</fullName>
        <shortName evidence="7">ND-AspRS</shortName>
    </alternativeName>
</protein>
<comment type="subunit">
    <text evidence="7">Homodimer.</text>
</comment>
<dbReference type="InterPro" id="IPR012340">
    <property type="entry name" value="NA-bd_OB-fold"/>
</dbReference>
<comment type="caution">
    <text evidence="9">The sequence shown here is derived from an EMBL/GenBank/DDBJ whole genome shotgun (WGS) entry which is preliminary data.</text>
</comment>
<dbReference type="Gene3D" id="3.30.930.10">
    <property type="entry name" value="Bira Bifunctional Protein, Domain 2"/>
    <property type="match status" value="2"/>
</dbReference>
<comment type="caution">
    <text evidence="7">Lacks conserved residue(s) required for the propagation of feature annotation.</text>
</comment>
<dbReference type="SUPFAM" id="SSF50249">
    <property type="entry name" value="Nucleic acid-binding proteins"/>
    <property type="match status" value="1"/>
</dbReference>